<dbReference type="OrthoDB" id="10012075at2759"/>
<keyword evidence="3" id="KW-1185">Reference proteome</keyword>
<dbReference type="InterPro" id="IPR036179">
    <property type="entry name" value="Ig-like_dom_sf"/>
</dbReference>
<evidence type="ECO:0000313" key="2">
    <source>
        <dbReference type="EMBL" id="KAG8236051.1"/>
    </source>
</evidence>
<dbReference type="InterPro" id="IPR007110">
    <property type="entry name" value="Ig-like_dom"/>
</dbReference>
<reference evidence="2" key="1">
    <citation type="submission" date="2013-04" db="EMBL/GenBank/DDBJ databases">
        <authorList>
            <person name="Qu J."/>
            <person name="Murali S.C."/>
            <person name="Bandaranaike D."/>
            <person name="Bellair M."/>
            <person name="Blankenburg K."/>
            <person name="Chao H."/>
            <person name="Dinh H."/>
            <person name="Doddapaneni H."/>
            <person name="Downs B."/>
            <person name="Dugan-Rocha S."/>
            <person name="Elkadiri S."/>
            <person name="Gnanaolivu R.D."/>
            <person name="Hernandez B."/>
            <person name="Javaid M."/>
            <person name="Jayaseelan J.C."/>
            <person name="Lee S."/>
            <person name="Li M."/>
            <person name="Ming W."/>
            <person name="Munidasa M."/>
            <person name="Muniz J."/>
            <person name="Nguyen L."/>
            <person name="Ongeri F."/>
            <person name="Osuji N."/>
            <person name="Pu L.-L."/>
            <person name="Puazo M."/>
            <person name="Qu C."/>
            <person name="Quiroz J."/>
            <person name="Raj R."/>
            <person name="Weissenberger G."/>
            <person name="Xin Y."/>
            <person name="Zou X."/>
            <person name="Han Y."/>
            <person name="Richards S."/>
            <person name="Worley K."/>
            <person name="Muzny D."/>
            <person name="Gibbs R."/>
        </authorList>
    </citation>
    <scope>NUCLEOTIDE SEQUENCE</scope>
    <source>
        <strain evidence="2">Sampled in the wild</strain>
    </source>
</reference>
<organism evidence="2 3">
    <name type="scientific">Ladona fulva</name>
    <name type="common">Scarce chaser dragonfly</name>
    <name type="synonym">Libellula fulva</name>
    <dbReference type="NCBI Taxonomy" id="123851"/>
    <lineage>
        <taxon>Eukaryota</taxon>
        <taxon>Metazoa</taxon>
        <taxon>Ecdysozoa</taxon>
        <taxon>Arthropoda</taxon>
        <taxon>Hexapoda</taxon>
        <taxon>Insecta</taxon>
        <taxon>Pterygota</taxon>
        <taxon>Palaeoptera</taxon>
        <taxon>Odonata</taxon>
        <taxon>Epiprocta</taxon>
        <taxon>Anisoptera</taxon>
        <taxon>Libelluloidea</taxon>
        <taxon>Libellulidae</taxon>
        <taxon>Ladona</taxon>
    </lineage>
</organism>
<evidence type="ECO:0000313" key="3">
    <source>
        <dbReference type="Proteomes" id="UP000792457"/>
    </source>
</evidence>
<accession>A0A8K0KLJ3</accession>
<feature type="domain" description="Ig-like" evidence="1">
    <location>
        <begin position="10"/>
        <end position="79"/>
    </location>
</feature>
<reference evidence="2" key="2">
    <citation type="submission" date="2017-10" db="EMBL/GenBank/DDBJ databases">
        <title>Ladona fulva Genome sequencing and assembly.</title>
        <authorList>
            <person name="Murali S."/>
            <person name="Richards S."/>
            <person name="Bandaranaike D."/>
            <person name="Bellair M."/>
            <person name="Blankenburg K."/>
            <person name="Chao H."/>
            <person name="Dinh H."/>
            <person name="Doddapaneni H."/>
            <person name="Dugan-Rocha S."/>
            <person name="Elkadiri S."/>
            <person name="Gnanaolivu R."/>
            <person name="Hernandez B."/>
            <person name="Skinner E."/>
            <person name="Javaid M."/>
            <person name="Lee S."/>
            <person name="Li M."/>
            <person name="Ming W."/>
            <person name="Munidasa M."/>
            <person name="Muniz J."/>
            <person name="Nguyen L."/>
            <person name="Hughes D."/>
            <person name="Osuji N."/>
            <person name="Pu L.-L."/>
            <person name="Puazo M."/>
            <person name="Qu C."/>
            <person name="Quiroz J."/>
            <person name="Raj R."/>
            <person name="Weissenberger G."/>
            <person name="Xin Y."/>
            <person name="Zou X."/>
            <person name="Han Y."/>
            <person name="Worley K."/>
            <person name="Muzny D."/>
            <person name="Gibbs R."/>
        </authorList>
    </citation>
    <scope>NUCLEOTIDE SEQUENCE</scope>
    <source>
        <strain evidence="2">Sampled in the wild</strain>
    </source>
</reference>
<protein>
    <recommendedName>
        <fullName evidence="1">Ig-like domain-containing protein</fullName>
    </recommendedName>
</protein>
<evidence type="ECO:0000259" key="1">
    <source>
        <dbReference type="PROSITE" id="PS50835"/>
    </source>
</evidence>
<dbReference type="Gene3D" id="2.60.40.10">
    <property type="entry name" value="Immunoglobulins"/>
    <property type="match status" value="1"/>
</dbReference>
<sequence length="79" mass="8502">MGHLEVVIPPDILNEESSGEGGVALEGGSIRLRCKATGVPTPSVTWRREDSRSIVLRQDTGREKQGNTNNSIACLLTNI</sequence>
<dbReference type="PROSITE" id="PS50835">
    <property type="entry name" value="IG_LIKE"/>
    <property type="match status" value="1"/>
</dbReference>
<comment type="caution">
    <text evidence="2">The sequence shown here is derived from an EMBL/GenBank/DDBJ whole genome shotgun (WGS) entry which is preliminary data.</text>
</comment>
<dbReference type="Pfam" id="PF13927">
    <property type="entry name" value="Ig_3"/>
    <property type="match status" value="1"/>
</dbReference>
<dbReference type="Proteomes" id="UP000792457">
    <property type="component" value="Unassembled WGS sequence"/>
</dbReference>
<dbReference type="SUPFAM" id="SSF48726">
    <property type="entry name" value="Immunoglobulin"/>
    <property type="match status" value="1"/>
</dbReference>
<proteinExistence type="predicted"/>
<dbReference type="EMBL" id="KZ308982">
    <property type="protein sequence ID" value="KAG8236051.1"/>
    <property type="molecule type" value="Genomic_DNA"/>
</dbReference>
<name>A0A8K0KLJ3_LADFU</name>
<gene>
    <name evidence="2" type="ORF">J437_LFUL015618</name>
</gene>
<dbReference type="InterPro" id="IPR013783">
    <property type="entry name" value="Ig-like_fold"/>
</dbReference>
<dbReference type="AlphaFoldDB" id="A0A8K0KLJ3"/>